<dbReference type="PANTHER" id="PTHR43685:SF2">
    <property type="entry name" value="GLYCOSYLTRANSFERASE 2-LIKE DOMAIN-CONTAINING PROTEIN"/>
    <property type="match status" value="1"/>
</dbReference>
<feature type="domain" description="Glycosyltransferase 2-like" evidence="1">
    <location>
        <begin position="7"/>
        <end position="132"/>
    </location>
</feature>
<evidence type="ECO:0000313" key="2">
    <source>
        <dbReference type="EMBL" id="MFC5566394.1"/>
    </source>
</evidence>
<dbReference type="EMBL" id="JBHSNA010000005">
    <property type="protein sequence ID" value="MFC5566394.1"/>
    <property type="molecule type" value="Genomic_DNA"/>
</dbReference>
<evidence type="ECO:0000313" key="3">
    <source>
        <dbReference type="Proteomes" id="UP001596056"/>
    </source>
</evidence>
<reference evidence="3" key="1">
    <citation type="journal article" date="2019" name="Int. J. Syst. Evol. Microbiol.">
        <title>The Global Catalogue of Microorganisms (GCM) 10K type strain sequencing project: providing services to taxonomists for standard genome sequencing and annotation.</title>
        <authorList>
            <consortium name="The Broad Institute Genomics Platform"/>
            <consortium name="The Broad Institute Genome Sequencing Center for Infectious Disease"/>
            <person name="Wu L."/>
            <person name="Ma J."/>
        </authorList>
    </citation>
    <scope>NUCLEOTIDE SEQUENCE [LARGE SCALE GENOMIC DNA]</scope>
    <source>
        <strain evidence="3">KACC 11588</strain>
    </source>
</reference>
<dbReference type="InterPro" id="IPR029044">
    <property type="entry name" value="Nucleotide-diphossugar_trans"/>
</dbReference>
<dbReference type="Proteomes" id="UP001596056">
    <property type="component" value="Unassembled WGS sequence"/>
</dbReference>
<gene>
    <name evidence="2" type="ORF">ACFPOC_08170</name>
</gene>
<evidence type="ECO:0000259" key="1">
    <source>
        <dbReference type="Pfam" id="PF00535"/>
    </source>
</evidence>
<organism evidence="2 3">
    <name type="scientific">Rubellimicrobium aerolatum</name>
    <dbReference type="NCBI Taxonomy" id="490979"/>
    <lineage>
        <taxon>Bacteria</taxon>
        <taxon>Pseudomonadati</taxon>
        <taxon>Pseudomonadota</taxon>
        <taxon>Alphaproteobacteria</taxon>
        <taxon>Rhodobacterales</taxon>
        <taxon>Roseobacteraceae</taxon>
        <taxon>Rubellimicrobium</taxon>
    </lineage>
</organism>
<dbReference type="PANTHER" id="PTHR43685">
    <property type="entry name" value="GLYCOSYLTRANSFERASE"/>
    <property type="match status" value="1"/>
</dbReference>
<comment type="caution">
    <text evidence="2">The sequence shown here is derived from an EMBL/GenBank/DDBJ whole genome shotgun (WGS) entry which is preliminary data.</text>
</comment>
<name>A0ABW0SBU5_9RHOB</name>
<keyword evidence="3" id="KW-1185">Reference proteome</keyword>
<dbReference type="Gene3D" id="3.90.550.10">
    <property type="entry name" value="Spore Coat Polysaccharide Biosynthesis Protein SpsA, Chain A"/>
    <property type="match status" value="1"/>
</dbReference>
<dbReference type="Pfam" id="PF00535">
    <property type="entry name" value="Glycos_transf_2"/>
    <property type="match status" value="1"/>
</dbReference>
<dbReference type="SUPFAM" id="SSF53448">
    <property type="entry name" value="Nucleotide-diphospho-sugar transferases"/>
    <property type="match status" value="1"/>
</dbReference>
<dbReference type="RefSeq" id="WP_209840004.1">
    <property type="nucleotide sequence ID" value="NZ_JAGGJP010000006.1"/>
</dbReference>
<accession>A0ABW0SBU5</accession>
<dbReference type="CDD" id="cd00761">
    <property type="entry name" value="Glyco_tranf_GTA_type"/>
    <property type="match status" value="1"/>
</dbReference>
<protein>
    <submittedName>
        <fullName evidence="2">Glycosyltransferase family 2 protein</fullName>
    </submittedName>
</protein>
<dbReference type="InterPro" id="IPR050834">
    <property type="entry name" value="Glycosyltransf_2"/>
</dbReference>
<sequence length="250" mass="26885">MDRPLFSVILPVRDAALTLPATLASLLAQTLGDWEALVIDDASTDGGLARVRELAGSDRRLRLLGEGGAGPRGAAETRNIGIRAARGRHVAFLDSDDLWLPAKLERQAEAFADGATIVFSSYRRIDAEGRPLSVVRAAPRVAWDDALGGNPIGCLTAAYDTEAFGRAEMPLLPTRHDYALWLRLLRTGAVAHGLPEVLAEYRVRPGSLSSNKLKGALAVWRLLGDEGVGPARRTAGFARYAARSVVRRLT</sequence>
<proteinExistence type="predicted"/>
<dbReference type="InterPro" id="IPR001173">
    <property type="entry name" value="Glyco_trans_2-like"/>
</dbReference>